<dbReference type="Pfam" id="PF13812">
    <property type="entry name" value="PPR_3"/>
    <property type="match status" value="1"/>
</dbReference>
<evidence type="ECO:0008006" key="7">
    <source>
        <dbReference type="Google" id="ProtNLM"/>
    </source>
</evidence>
<evidence type="ECO:0000256" key="3">
    <source>
        <dbReference type="PROSITE-ProRule" id="PRU00708"/>
    </source>
</evidence>
<sequence length="509" mass="57632">MPPPLPSLQLRRLLLRTFTTSSPSSTPLHSHPRNTSFPLFPSRLFSSETNANPQQTPDPTQIALSFSKELTGTPESSDPHSISQRFHLSFSHITPTRDLILKTLNLSPEAGRAALGFNDWLHSTPTFSHDDESVSLFVDYFGRRRDFKGMLEIISKHKSVAGSKTLNSAIDRLARAGRAKQAVEFFENMENDYGFKRDISTLTLVVRKLCERGHASVAEKLVKNNVNEIFPDETICDLLISGWCNGGKLDEAVRFAGEMSRGGFEIGTLAYNLILDCVCKLCRKKDPFRLQLEVEKVLLEMETRGVPRNTGTFNVLINNLCKIRRTGEAMEVFGKMGEWGCQGDAETYLVLIRSLYQAGRIGEGDEMIDKMKSAGFGECLGKKEYYGFLKILCGIERLEHAMVVFKNMKSDGCKPGVKSYELLMGKMCANNQVTRANGLFKEAVRRGVEVSPKEYRVDPRFLKKKSKDVESDVKKRETLPEKTARKRRRLKQINMSFVKKPHNKMRRRM</sequence>
<dbReference type="PROSITE" id="PS51375">
    <property type="entry name" value="PPR"/>
    <property type="match status" value="3"/>
</dbReference>
<feature type="compositionally biased region" description="Basic and acidic residues" evidence="4">
    <location>
        <begin position="466"/>
        <end position="483"/>
    </location>
</feature>
<dbReference type="Pfam" id="PF13041">
    <property type="entry name" value="PPR_2"/>
    <property type="match status" value="1"/>
</dbReference>
<keyword evidence="2" id="KW-0677">Repeat</keyword>
<evidence type="ECO:0000256" key="1">
    <source>
        <dbReference type="ARBA" id="ARBA00007626"/>
    </source>
</evidence>
<feature type="region of interest" description="Disordered" evidence="4">
    <location>
        <begin position="41"/>
        <end position="60"/>
    </location>
</feature>
<dbReference type="PANTHER" id="PTHR47933">
    <property type="entry name" value="PENTATRICOPEPTIDE REPEAT-CONTAINING PROTEIN 1, MITOCHONDRIAL"/>
    <property type="match status" value="1"/>
</dbReference>
<dbReference type="FunFam" id="1.25.40.10:FF:000897">
    <property type="entry name" value="Pentatricopeptide repeat-containing protein PNM1, mitochondrial"/>
    <property type="match status" value="1"/>
</dbReference>
<accession>A0ABC8M1N9</accession>
<keyword evidence="6" id="KW-1185">Reference proteome</keyword>
<dbReference type="Pfam" id="PF01535">
    <property type="entry name" value="PPR"/>
    <property type="match status" value="2"/>
</dbReference>
<gene>
    <name evidence="5" type="ORF">ERUC_LOCUS42103</name>
</gene>
<dbReference type="EMBL" id="CAKOAT010847376">
    <property type="protein sequence ID" value="CAH8389620.1"/>
    <property type="molecule type" value="Genomic_DNA"/>
</dbReference>
<dbReference type="AlphaFoldDB" id="A0ABC8M1N9"/>
<organism evidence="5 6">
    <name type="scientific">Eruca vesicaria subsp. sativa</name>
    <name type="common">Garden rocket</name>
    <name type="synonym">Eruca sativa</name>
    <dbReference type="NCBI Taxonomy" id="29727"/>
    <lineage>
        <taxon>Eukaryota</taxon>
        <taxon>Viridiplantae</taxon>
        <taxon>Streptophyta</taxon>
        <taxon>Embryophyta</taxon>
        <taxon>Tracheophyta</taxon>
        <taxon>Spermatophyta</taxon>
        <taxon>Magnoliopsida</taxon>
        <taxon>eudicotyledons</taxon>
        <taxon>Gunneridae</taxon>
        <taxon>Pentapetalae</taxon>
        <taxon>rosids</taxon>
        <taxon>malvids</taxon>
        <taxon>Brassicales</taxon>
        <taxon>Brassicaceae</taxon>
        <taxon>Brassiceae</taxon>
        <taxon>Eruca</taxon>
    </lineage>
</organism>
<feature type="repeat" description="PPR" evidence="3">
    <location>
        <begin position="232"/>
        <end position="266"/>
    </location>
</feature>
<name>A0ABC8M1N9_ERUVS</name>
<feature type="compositionally biased region" description="Polar residues" evidence="4">
    <location>
        <begin position="48"/>
        <end position="60"/>
    </location>
</feature>
<evidence type="ECO:0000256" key="2">
    <source>
        <dbReference type="ARBA" id="ARBA00022737"/>
    </source>
</evidence>
<dbReference type="Gene3D" id="1.25.40.10">
    <property type="entry name" value="Tetratricopeptide repeat domain"/>
    <property type="match status" value="3"/>
</dbReference>
<dbReference type="InterPro" id="IPR011990">
    <property type="entry name" value="TPR-like_helical_dom_sf"/>
</dbReference>
<dbReference type="Proteomes" id="UP001642260">
    <property type="component" value="Unassembled WGS sequence"/>
</dbReference>
<evidence type="ECO:0000313" key="6">
    <source>
        <dbReference type="Proteomes" id="UP001642260"/>
    </source>
</evidence>
<dbReference type="FunFam" id="1.25.40.10:FF:000398">
    <property type="entry name" value="pentatricopeptide repeat-containing protein PNM1, mitochondrial"/>
    <property type="match status" value="1"/>
</dbReference>
<dbReference type="FunFam" id="1.25.40.10:FF:000759">
    <property type="entry name" value="Pentatricopeptide repeat-containing protein PNM1 mitochondrial"/>
    <property type="match status" value="1"/>
</dbReference>
<dbReference type="PANTHER" id="PTHR47933:SF26">
    <property type="entry name" value="OS03G0746400 PROTEIN"/>
    <property type="match status" value="1"/>
</dbReference>
<reference evidence="5 6" key="1">
    <citation type="submission" date="2022-03" db="EMBL/GenBank/DDBJ databases">
        <authorList>
            <person name="Macdonald S."/>
            <person name="Ahmed S."/>
            <person name="Newling K."/>
        </authorList>
    </citation>
    <scope>NUCLEOTIDE SEQUENCE [LARGE SCALE GENOMIC DNA]</scope>
</reference>
<evidence type="ECO:0000256" key="4">
    <source>
        <dbReference type="SAM" id="MobiDB-lite"/>
    </source>
</evidence>
<evidence type="ECO:0000313" key="5">
    <source>
        <dbReference type="EMBL" id="CAH8389620.1"/>
    </source>
</evidence>
<feature type="repeat" description="PPR" evidence="3">
    <location>
        <begin position="309"/>
        <end position="343"/>
    </location>
</feature>
<dbReference type="InterPro" id="IPR051240">
    <property type="entry name" value="Mito_RNA-Proc/Resp"/>
</dbReference>
<comment type="caution">
    <text evidence="5">The sequence shown here is derived from an EMBL/GenBank/DDBJ whole genome shotgun (WGS) entry which is preliminary data.</text>
</comment>
<dbReference type="InterPro" id="IPR002885">
    <property type="entry name" value="PPR_rpt"/>
</dbReference>
<dbReference type="NCBIfam" id="TIGR00756">
    <property type="entry name" value="PPR"/>
    <property type="match status" value="3"/>
</dbReference>
<feature type="repeat" description="PPR" evidence="3">
    <location>
        <begin position="344"/>
        <end position="378"/>
    </location>
</feature>
<comment type="similarity">
    <text evidence="1">Belongs to the PPR family. P subfamily.</text>
</comment>
<protein>
    <recommendedName>
        <fullName evidence="7">Pentatricopeptide repeat-containing protein PNM1, mitochondrial</fullName>
    </recommendedName>
</protein>
<proteinExistence type="inferred from homology"/>
<feature type="region of interest" description="Disordered" evidence="4">
    <location>
        <begin position="466"/>
        <end position="489"/>
    </location>
</feature>